<dbReference type="RefSeq" id="WP_076524424.1">
    <property type="nucleotide sequence ID" value="NZ_CP048103.1"/>
</dbReference>
<dbReference type="AlphaFoldDB" id="A0A1N7LDV2"/>
<dbReference type="OrthoDB" id="9770793at2"/>
<organism evidence="1 2">
    <name type="scientific">Kroppenstedtia eburnea</name>
    <dbReference type="NCBI Taxonomy" id="714067"/>
    <lineage>
        <taxon>Bacteria</taxon>
        <taxon>Bacillati</taxon>
        <taxon>Bacillota</taxon>
        <taxon>Bacilli</taxon>
        <taxon>Bacillales</taxon>
        <taxon>Thermoactinomycetaceae</taxon>
        <taxon>Kroppenstedtia</taxon>
    </lineage>
</organism>
<evidence type="ECO:0000313" key="2">
    <source>
        <dbReference type="Proteomes" id="UP000186795"/>
    </source>
</evidence>
<name>A0A1N7LDV2_9BACL</name>
<accession>A0A1N7LDV2</accession>
<sequence>MEDVVRVYRGEWLESTHRIHAAVVDPSGKLLWHLGDAFRPTFPRSALKPVQALPVVLSGAAKRFAFEEADLALCCASHNGEEAHRHRVATMLKRAGLSEEDLECGPHSPRDRESYHALIRRGEAPTPIYNNCSGKHAGMAATAVHMGEDPVGYSDADHPVQRRILEEIAFLSDIPAEKIVYGVDGCGVPAYRLPLDRLAAIYARLAGPSREQDPSRRLAMEQVTDAMVHHPEMVGGKNRYCTDLMKAFNGRLVGKQGAEAVYCVGDRKEGLGIAVKVEDGAERVLYEAVNEILRQLGIGRDTGELDLLAAYTRPEVKNAKGDTVGQIQSVFTLRAGEPVRW</sequence>
<dbReference type="EMBL" id="FTOD01000004">
    <property type="protein sequence ID" value="SIS72035.1"/>
    <property type="molecule type" value="Genomic_DNA"/>
</dbReference>
<dbReference type="Pfam" id="PF06089">
    <property type="entry name" value="Asparaginase_II"/>
    <property type="match status" value="1"/>
</dbReference>
<proteinExistence type="predicted"/>
<dbReference type="InterPro" id="IPR010349">
    <property type="entry name" value="Asparaginase_II"/>
</dbReference>
<gene>
    <name evidence="1" type="ORF">SAMN05421790_104115</name>
</gene>
<evidence type="ECO:0000313" key="1">
    <source>
        <dbReference type="EMBL" id="SIS72035.1"/>
    </source>
</evidence>
<keyword evidence="2" id="KW-1185">Reference proteome</keyword>
<dbReference type="PANTHER" id="PTHR42110">
    <property type="entry name" value="L-ASPARAGINASE, PUTATIVE (AFU_ORTHOLOGUE AFUA_3G11890)-RELATED"/>
    <property type="match status" value="1"/>
</dbReference>
<protein>
    <submittedName>
        <fullName evidence="1">Asparaginase</fullName>
    </submittedName>
</protein>
<dbReference type="Proteomes" id="UP000186795">
    <property type="component" value="Unassembled WGS sequence"/>
</dbReference>
<reference evidence="2" key="1">
    <citation type="submission" date="2017-01" db="EMBL/GenBank/DDBJ databases">
        <authorList>
            <person name="Varghese N."/>
            <person name="Submissions S."/>
        </authorList>
    </citation>
    <scope>NUCLEOTIDE SEQUENCE [LARGE SCALE GENOMIC DNA]</scope>
    <source>
        <strain evidence="2">DSM 45196</strain>
    </source>
</reference>
<dbReference type="PANTHER" id="PTHR42110:SF1">
    <property type="entry name" value="L-ASPARAGINASE, PUTATIVE (AFU_ORTHOLOGUE AFUA_3G11890)-RELATED"/>
    <property type="match status" value="1"/>
</dbReference>